<dbReference type="EMBL" id="AZIM01000928">
    <property type="protein sequence ID" value="ETE68816.1"/>
    <property type="molecule type" value="Genomic_DNA"/>
</dbReference>
<dbReference type="InterPro" id="IPR050758">
    <property type="entry name" value="Znf_C2H2-type"/>
</dbReference>
<evidence type="ECO:0000256" key="2">
    <source>
        <dbReference type="ARBA" id="ARBA00022737"/>
    </source>
</evidence>
<feature type="domain" description="C2H2-type" evidence="7">
    <location>
        <begin position="203"/>
        <end position="230"/>
    </location>
</feature>
<evidence type="ECO:0000256" key="4">
    <source>
        <dbReference type="ARBA" id="ARBA00022833"/>
    </source>
</evidence>
<dbReference type="InterPro" id="IPR013087">
    <property type="entry name" value="Znf_C2H2_type"/>
</dbReference>
<comment type="caution">
    <text evidence="8">The sequence shown here is derived from an EMBL/GenBank/DDBJ whole genome shotgun (WGS) entry which is preliminary data.</text>
</comment>
<feature type="domain" description="C2H2-type" evidence="7">
    <location>
        <begin position="127"/>
        <end position="154"/>
    </location>
</feature>
<evidence type="ECO:0000313" key="9">
    <source>
        <dbReference type="Proteomes" id="UP000018936"/>
    </source>
</evidence>
<protein>
    <recommendedName>
        <fullName evidence="7">C2H2-type domain-containing protein</fullName>
    </recommendedName>
</protein>
<name>V8P4B4_OPHHA</name>
<accession>V8P4B4</accession>
<keyword evidence="2" id="KW-0677">Repeat</keyword>
<dbReference type="OrthoDB" id="6077919at2759"/>
<dbReference type="PANTHER" id="PTHR23234:SF10">
    <property type="entry name" value="RIKEN CDNA 6720489N17 GENE-RELATED"/>
    <property type="match status" value="1"/>
</dbReference>
<dbReference type="PROSITE" id="PS50157">
    <property type="entry name" value="ZINC_FINGER_C2H2_2"/>
    <property type="match status" value="4"/>
</dbReference>
<feature type="domain" description="C2H2-type" evidence="7">
    <location>
        <begin position="41"/>
        <end position="68"/>
    </location>
</feature>
<evidence type="ECO:0000259" key="7">
    <source>
        <dbReference type="PROSITE" id="PS50157"/>
    </source>
</evidence>
<dbReference type="SUPFAM" id="SSF57667">
    <property type="entry name" value="beta-beta-alpha zinc fingers"/>
    <property type="match status" value="3"/>
</dbReference>
<organism evidence="8 9">
    <name type="scientific">Ophiophagus hannah</name>
    <name type="common">King cobra</name>
    <name type="synonym">Naja hannah</name>
    <dbReference type="NCBI Taxonomy" id="8665"/>
    <lineage>
        <taxon>Eukaryota</taxon>
        <taxon>Metazoa</taxon>
        <taxon>Chordata</taxon>
        <taxon>Craniata</taxon>
        <taxon>Vertebrata</taxon>
        <taxon>Euteleostomi</taxon>
        <taxon>Lepidosauria</taxon>
        <taxon>Squamata</taxon>
        <taxon>Bifurcata</taxon>
        <taxon>Unidentata</taxon>
        <taxon>Episquamata</taxon>
        <taxon>Toxicofera</taxon>
        <taxon>Serpentes</taxon>
        <taxon>Colubroidea</taxon>
        <taxon>Elapidae</taxon>
        <taxon>Elapinae</taxon>
        <taxon>Ophiophagus</taxon>
    </lineage>
</organism>
<evidence type="ECO:0000313" key="8">
    <source>
        <dbReference type="EMBL" id="ETE68816.1"/>
    </source>
</evidence>
<feature type="region of interest" description="Disordered" evidence="6">
    <location>
        <begin position="479"/>
        <end position="532"/>
    </location>
</feature>
<evidence type="ECO:0000256" key="5">
    <source>
        <dbReference type="PROSITE-ProRule" id="PRU00042"/>
    </source>
</evidence>
<dbReference type="Pfam" id="PF00096">
    <property type="entry name" value="zf-C2H2"/>
    <property type="match status" value="3"/>
</dbReference>
<dbReference type="FunFam" id="3.30.160.60:FF:000100">
    <property type="entry name" value="Zinc finger 45-like"/>
    <property type="match status" value="2"/>
</dbReference>
<keyword evidence="9" id="KW-1185">Reference proteome</keyword>
<proteinExistence type="predicted"/>
<feature type="region of interest" description="Disordered" evidence="6">
    <location>
        <begin position="349"/>
        <end position="383"/>
    </location>
</feature>
<evidence type="ECO:0000256" key="1">
    <source>
        <dbReference type="ARBA" id="ARBA00022723"/>
    </source>
</evidence>
<dbReference type="Proteomes" id="UP000018936">
    <property type="component" value="Unassembled WGS sequence"/>
</dbReference>
<keyword evidence="3 5" id="KW-0863">Zinc-finger</keyword>
<feature type="domain" description="C2H2-type" evidence="7">
    <location>
        <begin position="155"/>
        <end position="182"/>
    </location>
</feature>
<evidence type="ECO:0000256" key="6">
    <source>
        <dbReference type="SAM" id="MobiDB-lite"/>
    </source>
</evidence>
<feature type="region of interest" description="Disordered" evidence="6">
    <location>
        <begin position="280"/>
        <end position="300"/>
    </location>
</feature>
<sequence length="591" mass="67660">MKIIKSRHYGQKASEGLLSASDVNRCSGLAKHPKIPTQENYVCQHCGKCMRTKSAFVNHGKIHRRKQQPYPHSEREGNTSQQGPLVRHQETHTGGKLSLCSDSKDKMATQDPPTSSLRVPHRRKQPYLCQKCGKTFDDNYSYTRHQWIHSGQKPFRCAACGKAFIQMWHLKRHEKTHLKGKFPEQPVVREVIHENRHLDRKLFKCSLCGKGFFQPWHLKRHKRIHLNEECRKLSAIMEATRAFSNFPSSTASTEERQGDPIGQALLQLPLHTDEVIGLPHAQEEEKDLPVPLEERSDTGTPEKHIMMPVQLSRKFKENSLLGYGEVSQAMKSERKPRRKDIFFIHQSGTCSKNTHSQSHKKRKNHDSWQLRPRASSIRKSKRETQLVGRRSKRCFCQREEREMVCPNAPNPPRKAKYCDGPESDPCVNVSSSLFQGAFKNHKDLCLELPCQKTFSREAQMKVTESAVQRNTAISVAQERESLEANSGSQSCEKEKCKPPNLRDLAETRPMPQLSKSKTQQDHDRFCPLNGRSNGTALNLGRAPLAQQLGEIQNPLRIQKRVKGPATPEMLHFEREAEDMHNLNKDIGMRSP</sequence>
<dbReference type="FunFam" id="3.30.160.60:FF:000690">
    <property type="entry name" value="Zinc finger protein 354C"/>
    <property type="match status" value="1"/>
</dbReference>
<feature type="non-terminal residue" evidence="8">
    <location>
        <position position="1"/>
    </location>
</feature>
<dbReference type="AlphaFoldDB" id="V8P4B4"/>
<dbReference type="PANTHER" id="PTHR23234">
    <property type="entry name" value="ZNF44 PROTEIN"/>
    <property type="match status" value="1"/>
</dbReference>
<dbReference type="SMART" id="SM00355">
    <property type="entry name" value="ZnF_C2H2"/>
    <property type="match status" value="4"/>
</dbReference>
<gene>
    <name evidence="8" type="ORF">L345_05385</name>
</gene>
<keyword evidence="4" id="KW-0862">Zinc</keyword>
<feature type="region of interest" description="Disordered" evidence="6">
    <location>
        <begin position="60"/>
        <end position="120"/>
    </location>
</feature>
<dbReference type="PROSITE" id="PS00028">
    <property type="entry name" value="ZINC_FINGER_C2H2_1"/>
    <property type="match status" value="4"/>
</dbReference>
<dbReference type="InterPro" id="IPR036236">
    <property type="entry name" value="Znf_C2H2_sf"/>
</dbReference>
<dbReference type="GO" id="GO:0008270">
    <property type="term" value="F:zinc ion binding"/>
    <property type="evidence" value="ECO:0007669"/>
    <property type="project" value="UniProtKB-KW"/>
</dbReference>
<reference evidence="8 9" key="1">
    <citation type="journal article" date="2013" name="Proc. Natl. Acad. Sci. U.S.A.">
        <title>The king cobra genome reveals dynamic gene evolution and adaptation in the snake venom system.</title>
        <authorList>
            <person name="Vonk F.J."/>
            <person name="Casewell N.R."/>
            <person name="Henkel C.V."/>
            <person name="Heimberg A.M."/>
            <person name="Jansen H.J."/>
            <person name="McCleary R.J."/>
            <person name="Kerkkamp H.M."/>
            <person name="Vos R.A."/>
            <person name="Guerreiro I."/>
            <person name="Calvete J.J."/>
            <person name="Wuster W."/>
            <person name="Woods A.E."/>
            <person name="Logan J.M."/>
            <person name="Harrison R.A."/>
            <person name="Castoe T.A."/>
            <person name="de Koning A.P."/>
            <person name="Pollock D.D."/>
            <person name="Yandell M."/>
            <person name="Calderon D."/>
            <person name="Renjifo C."/>
            <person name="Currier R.B."/>
            <person name="Salgado D."/>
            <person name="Pla D."/>
            <person name="Sanz L."/>
            <person name="Hyder A.S."/>
            <person name="Ribeiro J.M."/>
            <person name="Arntzen J.W."/>
            <person name="van den Thillart G.E."/>
            <person name="Boetzer M."/>
            <person name="Pirovano W."/>
            <person name="Dirks R.P."/>
            <person name="Spaink H.P."/>
            <person name="Duboule D."/>
            <person name="McGlinn E."/>
            <person name="Kini R.M."/>
            <person name="Richardson M.K."/>
        </authorList>
    </citation>
    <scope>NUCLEOTIDE SEQUENCE</scope>
    <source>
        <tissue evidence="8">Blood</tissue>
    </source>
</reference>
<dbReference type="Gene3D" id="3.30.160.60">
    <property type="entry name" value="Classic Zinc Finger"/>
    <property type="match status" value="4"/>
</dbReference>
<evidence type="ECO:0000256" key="3">
    <source>
        <dbReference type="ARBA" id="ARBA00022771"/>
    </source>
</evidence>
<keyword evidence="1" id="KW-0479">Metal-binding</keyword>